<dbReference type="CDD" id="cd06261">
    <property type="entry name" value="TM_PBP2"/>
    <property type="match status" value="1"/>
</dbReference>
<keyword evidence="6 8" id="KW-1133">Transmembrane helix</keyword>
<evidence type="ECO:0000256" key="5">
    <source>
        <dbReference type="ARBA" id="ARBA00022970"/>
    </source>
</evidence>
<dbReference type="InterPro" id="IPR010065">
    <property type="entry name" value="AA_ABC_transptr_permease_3TM"/>
</dbReference>
<keyword evidence="5" id="KW-0029">Amino-acid transport</keyword>
<evidence type="ECO:0000313" key="10">
    <source>
        <dbReference type="EMBL" id="CAB4730942.1"/>
    </source>
</evidence>
<evidence type="ECO:0000256" key="4">
    <source>
        <dbReference type="ARBA" id="ARBA00022692"/>
    </source>
</evidence>
<dbReference type="InterPro" id="IPR043429">
    <property type="entry name" value="ArtM/GltK/GlnP/TcyL/YhdX-like"/>
</dbReference>
<organism evidence="10">
    <name type="scientific">freshwater metagenome</name>
    <dbReference type="NCBI Taxonomy" id="449393"/>
    <lineage>
        <taxon>unclassified sequences</taxon>
        <taxon>metagenomes</taxon>
        <taxon>ecological metagenomes</taxon>
    </lineage>
</organism>
<evidence type="ECO:0000256" key="2">
    <source>
        <dbReference type="ARBA" id="ARBA00022448"/>
    </source>
</evidence>
<feature type="transmembrane region" description="Helical" evidence="8">
    <location>
        <begin position="198"/>
        <end position="219"/>
    </location>
</feature>
<gene>
    <name evidence="10" type="ORF">UFOPK2782_00310</name>
</gene>
<keyword evidence="4 8" id="KW-0812">Transmembrane</keyword>
<dbReference type="SUPFAM" id="SSF161098">
    <property type="entry name" value="MetI-like"/>
    <property type="match status" value="1"/>
</dbReference>
<keyword evidence="7 8" id="KW-0472">Membrane</keyword>
<proteinExistence type="predicted"/>
<dbReference type="NCBIfam" id="TIGR01726">
    <property type="entry name" value="HEQRo_perm_3TM"/>
    <property type="match status" value="1"/>
</dbReference>
<feature type="transmembrane region" description="Helical" evidence="8">
    <location>
        <begin position="99"/>
        <end position="119"/>
    </location>
</feature>
<dbReference type="EMBL" id="CAEZYS010000023">
    <property type="protein sequence ID" value="CAB4730942.1"/>
    <property type="molecule type" value="Genomic_DNA"/>
</dbReference>
<dbReference type="GO" id="GO:0006865">
    <property type="term" value="P:amino acid transport"/>
    <property type="evidence" value="ECO:0007669"/>
    <property type="project" value="UniProtKB-KW"/>
</dbReference>
<evidence type="ECO:0000256" key="6">
    <source>
        <dbReference type="ARBA" id="ARBA00022989"/>
    </source>
</evidence>
<keyword evidence="2" id="KW-0813">Transport</keyword>
<evidence type="ECO:0000259" key="9">
    <source>
        <dbReference type="PROSITE" id="PS50928"/>
    </source>
</evidence>
<keyword evidence="3" id="KW-1003">Cell membrane</keyword>
<dbReference type="AlphaFoldDB" id="A0A6J6S8C9"/>
<dbReference type="InterPro" id="IPR000515">
    <property type="entry name" value="MetI-like"/>
</dbReference>
<dbReference type="Pfam" id="PF00528">
    <property type="entry name" value="BPD_transp_1"/>
    <property type="match status" value="1"/>
</dbReference>
<dbReference type="GO" id="GO:0022857">
    <property type="term" value="F:transmembrane transporter activity"/>
    <property type="evidence" value="ECO:0007669"/>
    <property type="project" value="InterPro"/>
</dbReference>
<evidence type="ECO:0000256" key="1">
    <source>
        <dbReference type="ARBA" id="ARBA00004651"/>
    </source>
</evidence>
<feature type="transmembrane region" description="Helical" evidence="8">
    <location>
        <begin position="30"/>
        <end position="54"/>
    </location>
</feature>
<evidence type="ECO:0000256" key="7">
    <source>
        <dbReference type="ARBA" id="ARBA00023136"/>
    </source>
</evidence>
<protein>
    <submittedName>
        <fullName evidence="10">Unannotated protein</fullName>
    </submittedName>
</protein>
<dbReference type="Gene3D" id="1.10.3720.10">
    <property type="entry name" value="MetI-like"/>
    <property type="match status" value="1"/>
</dbReference>
<name>A0A6J6S8C9_9ZZZZ</name>
<dbReference type="PROSITE" id="PS50928">
    <property type="entry name" value="ABC_TM1"/>
    <property type="match status" value="1"/>
</dbReference>
<dbReference type="PANTHER" id="PTHR30614">
    <property type="entry name" value="MEMBRANE COMPONENT OF AMINO ACID ABC TRANSPORTER"/>
    <property type="match status" value="1"/>
</dbReference>
<reference evidence="10" key="1">
    <citation type="submission" date="2020-05" db="EMBL/GenBank/DDBJ databases">
        <authorList>
            <person name="Chiriac C."/>
            <person name="Salcher M."/>
            <person name="Ghai R."/>
            <person name="Kavagutti S V."/>
        </authorList>
    </citation>
    <scope>NUCLEOTIDE SEQUENCE</scope>
</reference>
<evidence type="ECO:0000256" key="3">
    <source>
        <dbReference type="ARBA" id="ARBA00022475"/>
    </source>
</evidence>
<sequence length="253" mass="28638">MFRQEEGGVAPINFMWHLVWDFRWDLLKGLLTAISVSIVALILSMVIGLVFALARMSRFKVFSISASFYVNIFRGIPALVSVIWVYFGWSLLFGHNFTVFQAGVIALTLLYSSFFCEIFRSALQAIHKGQREAGLALGLTRGRIFRSIMLPQATKIAIPNIGSMYIGMIKDTSTFAIIGMVEVVRVTQNLNSTYFQPFVLYTAAAGLYVIIAFLVDFIFRNVELNFAYPPQGRIAKFLSRKKKKKIEELMRST</sequence>
<comment type="subcellular location">
    <subcellularLocation>
        <location evidence="1">Cell membrane</location>
        <topology evidence="1">Multi-pass membrane protein</topology>
    </subcellularLocation>
</comment>
<feature type="transmembrane region" description="Helical" evidence="8">
    <location>
        <begin position="66"/>
        <end position="87"/>
    </location>
</feature>
<dbReference type="PANTHER" id="PTHR30614:SF0">
    <property type="entry name" value="L-CYSTINE TRANSPORT SYSTEM PERMEASE PROTEIN TCYL"/>
    <property type="match status" value="1"/>
</dbReference>
<evidence type="ECO:0000256" key="8">
    <source>
        <dbReference type="SAM" id="Phobius"/>
    </source>
</evidence>
<feature type="domain" description="ABC transmembrane type-1" evidence="9">
    <location>
        <begin position="30"/>
        <end position="219"/>
    </location>
</feature>
<dbReference type="GO" id="GO:0043190">
    <property type="term" value="C:ATP-binding cassette (ABC) transporter complex"/>
    <property type="evidence" value="ECO:0007669"/>
    <property type="project" value="InterPro"/>
</dbReference>
<dbReference type="InterPro" id="IPR035906">
    <property type="entry name" value="MetI-like_sf"/>
</dbReference>
<accession>A0A6J6S8C9</accession>